<reference evidence="10 11" key="1">
    <citation type="submission" date="2016-11" db="EMBL/GenBank/DDBJ databases">
        <authorList>
            <person name="Jaros S."/>
            <person name="Januszkiewicz K."/>
            <person name="Wedrychowicz H."/>
        </authorList>
    </citation>
    <scope>NUCLEOTIDE SEQUENCE [LARGE SCALE GENOMIC DNA]</scope>
    <source>
        <strain evidence="10 11">GAS86</strain>
    </source>
</reference>
<name>A0A1N6GM02_9BURK</name>
<dbReference type="EMBL" id="FSRM01000001">
    <property type="protein sequence ID" value="SIO08553.1"/>
    <property type="molecule type" value="Genomic_DNA"/>
</dbReference>
<proteinExistence type="inferred from homology"/>
<dbReference type="Gene3D" id="3.30.2090.10">
    <property type="entry name" value="Multidrug efflux transporter AcrB TolC docking domain, DN and DC subdomains"/>
    <property type="match status" value="2"/>
</dbReference>
<dbReference type="Gene3D" id="3.30.70.1440">
    <property type="entry name" value="Multidrug efflux transporter AcrB pore domain"/>
    <property type="match status" value="1"/>
</dbReference>
<keyword evidence="7 9" id="KW-1133">Transmembrane helix</keyword>
<dbReference type="GO" id="GO:0015562">
    <property type="term" value="F:efflux transmembrane transporter activity"/>
    <property type="evidence" value="ECO:0007669"/>
    <property type="project" value="InterPro"/>
</dbReference>
<evidence type="ECO:0000256" key="1">
    <source>
        <dbReference type="ARBA" id="ARBA00004429"/>
    </source>
</evidence>
<comment type="similarity">
    <text evidence="2 9">Belongs to the resistance-nodulation-cell division (RND) (TC 2.A.6) family.</text>
</comment>
<evidence type="ECO:0000313" key="10">
    <source>
        <dbReference type="EMBL" id="SIO08553.1"/>
    </source>
</evidence>
<dbReference type="GO" id="GO:0042910">
    <property type="term" value="F:xenobiotic transmembrane transporter activity"/>
    <property type="evidence" value="ECO:0007669"/>
    <property type="project" value="TreeGrafter"/>
</dbReference>
<evidence type="ECO:0000256" key="5">
    <source>
        <dbReference type="ARBA" id="ARBA00022519"/>
    </source>
</evidence>
<dbReference type="NCBIfam" id="NF000282">
    <property type="entry name" value="RND_permease_1"/>
    <property type="match status" value="1"/>
</dbReference>
<feature type="transmembrane region" description="Helical" evidence="9">
    <location>
        <begin position="978"/>
        <end position="999"/>
    </location>
</feature>
<feature type="transmembrane region" description="Helical" evidence="9">
    <location>
        <begin position="536"/>
        <end position="554"/>
    </location>
</feature>
<keyword evidence="6 9" id="KW-0812">Transmembrane</keyword>
<dbReference type="PRINTS" id="PR00702">
    <property type="entry name" value="ACRIFLAVINRP"/>
</dbReference>
<evidence type="ECO:0000256" key="6">
    <source>
        <dbReference type="ARBA" id="ARBA00022692"/>
    </source>
</evidence>
<dbReference type="PANTHER" id="PTHR32063:SF13">
    <property type="entry name" value="MULTIDRUG EFFLUX PUMP SUBUNIT ACRB-RELATED"/>
    <property type="match status" value="1"/>
</dbReference>
<protein>
    <recommendedName>
        <fullName evidence="9">Efflux pump membrane transporter</fullName>
    </recommendedName>
</protein>
<feature type="transmembrane region" description="Helical" evidence="9">
    <location>
        <begin position="883"/>
        <end position="901"/>
    </location>
</feature>
<dbReference type="SUPFAM" id="SSF82866">
    <property type="entry name" value="Multidrug efflux transporter AcrB transmembrane domain"/>
    <property type="match status" value="2"/>
</dbReference>
<organism evidence="10 11">
    <name type="scientific">Paraburkholderia phenazinium</name>
    <dbReference type="NCBI Taxonomy" id="60549"/>
    <lineage>
        <taxon>Bacteria</taxon>
        <taxon>Pseudomonadati</taxon>
        <taxon>Pseudomonadota</taxon>
        <taxon>Betaproteobacteria</taxon>
        <taxon>Burkholderiales</taxon>
        <taxon>Burkholderiaceae</taxon>
        <taxon>Paraburkholderia</taxon>
    </lineage>
</organism>
<evidence type="ECO:0000256" key="8">
    <source>
        <dbReference type="ARBA" id="ARBA00023136"/>
    </source>
</evidence>
<keyword evidence="5 9" id="KW-0997">Cell inner membrane</keyword>
<dbReference type="RefSeq" id="WP_074264531.1">
    <property type="nucleotide sequence ID" value="NZ_FSRM01000001.1"/>
</dbReference>
<dbReference type="SUPFAM" id="SSF82714">
    <property type="entry name" value="Multidrug efflux transporter AcrB TolC docking domain, DN and DC subdomains"/>
    <property type="match status" value="2"/>
</dbReference>
<dbReference type="OrthoDB" id="9176627at2"/>
<evidence type="ECO:0000256" key="3">
    <source>
        <dbReference type="ARBA" id="ARBA00022448"/>
    </source>
</evidence>
<feature type="transmembrane region" description="Helical" evidence="9">
    <location>
        <begin position="366"/>
        <end position="386"/>
    </location>
</feature>
<keyword evidence="3 9" id="KW-0813">Transport</keyword>
<feature type="transmembrane region" description="Helical" evidence="9">
    <location>
        <begin position="340"/>
        <end position="359"/>
    </location>
</feature>
<dbReference type="FunFam" id="1.20.1640.10:FF:000001">
    <property type="entry name" value="Efflux pump membrane transporter"/>
    <property type="match status" value="1"/>
</dbReference>
<dbReference type="AlphaFoldDB" id="A0A1N6GM02"/>
<dbReference type="SUPFAM" id="SSF82693">
    <property type="entry name" value="Multidrug efflux transporter AcrB pore domain, PN1, PN2, PC1 and PC2 subdomains"/>
    <property type="match status" value="4"/>
</dbReference>
<feature type="transmembrane region" description="Helical" evidence="9">
    <location>
        <begin position="392"/>
        <end position="413"/>
    </location>
</feature>
<dbReference type="NCBIfam" id="TIGR00915">
    <property type="entry name" value="2A0602"/>
    <property type="match status" value="1"/>
</dbReference>
<feature type="transmembrane region" description="Helical" evidence="9">
    <location>
        <begin position="1011"/>
        <end position="1037"/>
    </location>
</feature>
<comment type="subcellular location">
    <subcellularLocation>
        <location evidence="1 9">Cell inner membrane</location>
        <topology evidence="1 9">Multi-pass membrane protein</topology>
    </subcellularLocation>
</comment>
<feature type="transmembrane region" description="Helical" evidence="9">
    <location>
        <begin position="470"/>
        <end position="497"/>
    </location>
</feature>
<dbReference type="PANTHER" id="PTHR32063">
    <property type="match status" value="1"/>
</dbReference>
<dbReference type="Gene3D" id="3.30.70.1320">
    <property type="entry name" value="Multidrug efflux transporter AcrB pore domain like"/>
    <property type="match status" value="1"/>
</dbReference>
<accession>A0A1N6GM02</accession>
<evidence type="ECO:0000256" key="4">
    <source>
        <dbReference type="ARBA" id="ARBA00022475"/>
    </source>
</evidence>
<evidence type="ECO:0000313" key="11">
    <source>
        <dbReference type="Proteomes" id="UP000184693"/>
    </source>
</evidence>
<comment type="caution">
    <text evidence="9">Lacks conserved residue(s) required for the propagation of feature annotation.</text>
</comment>
<dbReference type="InterPro" id="IPR004764">
    <property type="entry name" value="MdtF-like"/>
</dbReference>
<dbReference type="InterPro" id="IPR001036">
    <property type="entry name" value="Acrflvin-R"/>
</dbReference>
<feature type="transmembrane region" description="Helical" evidence="9">
    <location>
        <begin position="908"/>
        <end position="928"/>
    </location>
</feature>
<dbReference type="InterPro" id="IPR027463">
    <property type="entry name" value="AcrB_DN_DC_subdom"/>
</dbReference>
<keyword evidence="8 9" id="KW-0472">Membrane</keyword>
<feature type="transmembrane region" description="Helical" evidence="9">
    <location>
        <begin position="438"/>
        <end position="458"/>
    </location>
</feature>
<dbReference type="Pfam" id="PF00873">
    <property type="entry name" value="ACR_tran"/>
    <property type="match status" value="1"/>
</dbReference>
<dbReference type="Gene3D" id="1.20.1640.10">
    <property type="entry name" value="Multidrug efflux transporter AcrB transmembrane domain"/>
    <property type="match status" value="2"/>
</dbReference>
<dbReference type="GO" id="GO:0005886">
    <property type="term" value="C:plasma membrane"/>
    <property type="evidence" value="ECO:0007669"/>
    <property type="project" value="UniProtKB-SubCell"/>
</dbReference>
<dbReference type="Proteomes" id="UP000184693">
    <property type="component" value="Unassembled WGS sequence"/>
</dbReference>
<gene>
    <name evidence="10" type="ORF">SAMN05444168_2512</name>
</gene>
<evidence type="ECO:0000256" key="9">
    <source>
        <dbReference type="RuleBase" id="RU364070"/>
    </source>
</evidence>
<evidence type="ECO:0000256" key="7">
    <source>
        <dbReference type="ARBA" id="ARBA00022989"/>
    </source>
</evidence>
<sequence>MARFFIDRPVLAWVIALVIMIAGVLALRTMPIEQYPSVAPPVIQIVATYPGASADTVAANVTQVIEQSLSGIDHLLYMSSTSSNAGQATISLTLDPGANPDIAQMQVQNKVSQVSALLPLVVEQQGINISKASSSFLMVVSLSSRSGRLNSIELGNLLASQLQDPITEINGVGGVNLFSPQHAMRIWLNPIKLHSFGLTASDVTTAIANQNVETSVGELGGTPATASQAINATITASSLMRTADQFGDILLRVNSSGAKVRLKDVARVEVGGDTYDIVSRMGGRPAAALAIELATGANAMAVAAAVRARVDELKPQLPADVDVDYPFDTTPFVKISIVDVMKTLIESVVLVFLVMLVFLRSVRTTLIPAVVIPIALLGTCIVLWVAGMSLNVLSMFAVVLAIGLLVDDAIVVVENVDRMMREEGLGPREATRKAMKQITGALIGITTVLTAVFIPMAFFSGATGGIYRQFSVTIVAAMVLSLLLALTLTPALCATLLKPVSAGDAAHSGRIARFIEHGIERYRGWLAAFLARPLRFLFLFVVIVAALAWLMSGLPTSYLPDEDQGVVVVLVSTPVGTPLSVTDRTVRLAEDYFLHHEPGTDKVLAIDGFSFNGQGQNNAILFVSLKDWSQRDGTDQQAHAILNRANAHFASLRDAQVFAVNLPAIPSLGNQSGLDFEVEDRAGLGHERLLQARNMLMGLAAKNSALAMTHPAGLDDTPQFHVDIDREKASALGLSIADINNTLEIAFGSSYVNNYIDTGRIQRVFVQADAPYRMMPDDIGQWYVRTAAADGAVLVSGSGPSNFDGQMVPFSAFSTTRWTFGSPQIERYNHMLAMEMTAQTGPGASTGDAMKAIGKIAAQLPKGFSVEWTGQSYQEVLSNSQSLYLYGISIVIVFLCLAGLYESWGMPFAVLLVVPLGALGAVLAVTLRGMPNDIYFKVGLLTTIGLATKNAILIIEFAKELHEQGRDLMDAALEAARLRVKPILMTSIAFVFGVLPLVFSGGAGAESRRAIGTAVTGGMLGATLLAVFYVPLFFILVRKVFKERKLHPDTTNPAETEQ</sequence>
<dbReference type="FunFam" id="3.30.70.1430:FF:000001">
    <property type="entry name" value="Efflux pump membrane transporter"/>
    <property type="match status" value="1"/>
</dbReference>
<dbReference type="Gene3D" id="3.30.70.1430">
    <property type="entry name" value="Multidrug efflux transporter AcrB pore domain"/>
    <property type="match status" value="2"/>
</dbReference>
<keyword evidence="4" id="KW-1003">Cell membrane</keyword>
<evidence type="ECO:0000256" key="2">
    <source>
        <dbReference type="ARBA" id="ARBA00010942"/>
    </source>
</evidence>
<dbReference type="GO" id="GO:0009636">
    <property type="term" value="P:response to toxic substance"/>
    <property type="evidence" value="ECO:0007669"/>
    <property type="project" value="UniProtKB-ARBA"/>
</dbReference>